<feature type="domain" description="Fibrinogen C-terminal" evidence="3">
    <location>
        <begin position="122"/>
        <end position="317"/>
    </location>
</feature>
<accession>A0AAN8QBI0</accession>
<proteinExistence type="predicted"/>
<dbReference type="InterPro" id="IPR002181">
    <property type="entry name" value="Fibrinogen_a/b/g_C_dom"/>
</dbReference>
<evidence type="ECO:0000256" key="1">
    <source>
        <dbReference type="SAM" id="SignalP"/>
    </source>
</evidence>
<dbReference type="Pfam" id="PF00024">
    <property type="entry name" value="PAN_1"/>
    <property type="match status" value="1"/>
</dbReference>
<feature type="chain" id="PRO_5043046330" description="Fibrinogen C-terminal domain-containing protein" evidence="1">
    <location>
        <begin position="21"/>
        <end position="352"/>
    </location>
</feature>
<dbReference type="SMART" id="SM00186">
    <property type="entry name" value="FBG"/>
    <property type="match status" value="1"/>
</dbReference>
<dbReference type="InterPro" id="IPR036056">
    <property type="entry name" value="Fibrinogen-like_C"/>
</dbReference>
<organism evidence="4 5">
    <name type="scientific">Patella caerulea</name>
    <name type="common">Rayed Mediterranean limpet</name>
    <dbReference type="NCBI Taxonomy" id="87958"/>
    <lineage>
        <taxon>Eukaryota</taxon>
        <taxon>Metazoa</taxon>
        <taxon>Spiralia</taxon>
        <taxon>Lophotrochozoa</taxon>
        <taxon>Mollusca</taxon>
        <taxon>Gastropoda</taxon>
        <taxon>Patellogastropoda</taxon>
        <taxon>Patelloidea</taxon>
        <taxon>Patellidae</taxon>
        <taxon>Patella</taxon>
    </lineage>
</organism>
<dbReference type="Proteomes" id="UP001347796">
    <property type="component" value="Unassembled WGS sequence"/>
</dbReference>
<dbReference type="InterPro" id="IPR003609">
    <property type="entry name" value="Pan_app"/>
</dbReference>
<dbReference type="InterPro" id="IPR050373">
    <property type="entry name" value="Fibrinogen_C-term_domain"/>
</dbReference>
<gene>
    <name evidence="4" type="ORF">SNE40_005458</name>
</gene>
<dbReference type="SUPFAM" id="SSF57414">
    <property type="entry name" value="Hairpin loop containing domain-like"/>
    <property type="match status" value="1"/>
</dbReference>
<dbReference type="GO" id="GO:0005615">
    <property type="term" value="C:extracellular space"/>
    <property type="evidence" value="ECO:0007669"/>
    <property type="project" value="TreeGrafter"/>
</dbReference>
<dbReference type="EMBL" id="JAZGQO010000004">
    <property type="protein sequence ID" value="KAK6187425.1"/>
    <property type="molecule type" value="Genomic_DNA"/>
</dbReference>
<protein>
    <recommendedName>
        <fullName evidence="6">Fibrinogen C-terminal domain-containing protein</fullName>
    </recommendedName>
</protein>
<dbReference type="Pfam" id="PF00147">
    <property type="entry name" value="Fibrinogen_C"/>
    <property type="match status" value="1"/>
</dbReference>
<dbReference type="InterPro" id="IPR014716">
    <property type="entry name" value="Fibrinogen_a/b/g_C_1"/>
</dbReference>
<evidence type="ECO:0000259" key="2">
    <source>
        <dbReference type="PROSITE" id="PS50948"/>
    </source>
</evidence>
<dbReference type="SUPFAM" id="SSF56496">
    <property type="entry name" value="Fibrinogen C-terminal domain-like"/>
    <property type="match status" value="1"/>
</dbReference>
<dbReference type="Gene3D" id="3.90.215.10">
    <property type="entry name" value="Gamma Fibrinogen, chain A, domain 1"/>
    <property type="match status" value="1"/>
</dbReference>
<evidence type="ECO:0000313" key="5">
    <source>
        <dbReference type="Proteomes" id="UP001347796"/>
    </source>
</evidence>
<name>A0AAN8QBI0_PATCE</name>
<evidence type="ECO:0008006" key="6">
    <source>
        <dbReference type="Google" id="ProtNLM"/>
    </source>
</evidence>
<feature type="signal peptide" evidence="1">
    <location>
        <begin position="1"/>
        <end position="20"/>
    </location>
</feature>
<comment type="caution">
    <text evidence="4">The sequence shown here is derived from an EMBL/GenBank/DDBJ whole genome shotgun (WGS) entry which is preliminary data.</text>
</comment>
<dbReference type="PROSITE" id="PS50948">
    <property type="entry name" value="PAN"/>
    <property type="match status" value="1"/>
</dbReference>
<keyword evidence="5" id="KW-1185">Reference proteome</keyword>
<keyword evidence="1" id="KW-0732">Signal</keyword>
<sequence>MVARFSLLISIFQLFMIVSGSFDSKFLRTDVFEELEMCKSIQYNFRISEITTISLIDCGRRCLDDGDCRRFMYDKETKQCKMYESGEDCITDGVVNRKICFRMLSVCTKVNCTRCPIGYYGDQCQHIIQDCSDGFQKSVAPKTELLSFIKPTVNGAVLEVVCIFTYGGATDISRRDARCKETDFNKTWNEYATGFGNANGNYWLGLQNIFNILQNHNRFLLNVRFMIDGYASQLLCIYRDFNISNANDNYSISLGQFSNHAKGGPGNSLTNGTFSINDRPFSTYDRDFSNNDCPVRFNSAWWYLDDPVCSRANVNGRRPEVGVPFEATWHWQDNLGTRNEFDLINIRLRRQY</sequence>
<reference evidence="4 5" key="1">
    <citation type="submission" date="2024-01" db="EMBL/GenBank/DDBJ databases">
        <title>The genome of the rayed Mediterranean limpet Patella caerulea (Linnaeus, 1758).</title>
        <authorList>
            <person name="Anh-Thu Weber A."/>
            <person name="Halstead-Nussloch G."/>
        </authorList>
    </citation>
    <scope>NUCLEOTIDE SEQUENCE [LARGE SCALE GENOMIC DNA]</scope>
    <source>
        <strain evidence="4">AATW-2023a</strain>
        <tissue evidence="4">Whole specimen</tissue>
    </source>
</reference>
<dbReference type="AlphaFoldDB" id="A0AAN8QBI0"/>
<feature type="domain" description="Apple" evidence="2">
    <location>
        <begin position="38"/>
        <end position="100"/>
    </location>
</feature>
<evidence type="ECO:0000259" key="3">
    <source>
        <dbReference type="PROSITE" id="PS51406"/>
    </source>
</evidence>
<evidence type="ECO:0000313" key="4">
    <source>
        <dbReference type="EMBL" id="KAK6187425.1"/>
    </source>
</evidence>
<dbReference type="PROSITE" id="PS51406">
    <property type="entry name" value="FIBRINOGEN_C_2"/>
    <property type="match status" value="1"/>
</dbReference>
<dbReference type="PANTHER" id="PTHR19143">
    <property type="entry name" value="FIBRINOGEN/TENASCIN/ANGIOPOEITIN"/>
    <property type="match status" value="1"/>
</dbReference>